<sequence>MASIETDRRRFLKMGVLAGTGLGLASSTVLWWIFGRDQRVANGEDHRLLAFLETSRAKLQGEQPLGIGPRPRPLRESILENIQVIKAQSAVGGVALVRRYPAQSYPAGGEVEILDQFPINTQIRKVLLLPNGVRSDEVDLFPDDRRLYGVFLGEDVIGYQTKLTQDQIGAIWVDNLNLPL</sequence>
<dbReference type="InterPro" id="IPR006311">
    <property type="entry name" value="TAT_signal"/>
</dbReference>
<evidence type="ECO:0000313" key="3">
    <source>
        <dbReference type="Proteomes" id="UP000177555"/>
    </source>
</evidence>
<evidence type="ECO:0000256" key="1">
    <source>
        <dbReference type="SAM" id="Phobius"/>
    </source>
</evidence>
<evidence type="ECO:0000313" key="2">
    <source>
        <dbReference type="EMBL" id="OGE27602.1"/>
    </source>
</evidence>
<protein>
    <submittedName>
        <fullName evidence="2">Uncharacterized protein</fullName>
    </submittedName>
</protein>
<reference evidence="2 3" key="1">
    <citation type="journal article" date="2016" name="Nat. Commun.">
        <title>Thousands of microbial genomes shed light on interconnected biogeochemical processes in an aquifer system.</title>
        <authorList>
            <person name="Anantharaman K."/>
            <person name="Brown C.T."/>
            <person name="Hug L.A."/>
            <person name="Sharon I."/>
            <person name="Castelle C.J."/>
            <person name="Probst A.J."/>
            <person name="Thomas B.C."/>
            <person name="Singh A."/>
            <person name="Wilkins M.J."/>
            <person name="Karaoz U."/>
            <person name="Brodie E.L."/>
            <person name="Williams K.H."/>
            <person name="Hubbard S.S."/>
            <person name="Banfield J.F."/>
        </authorList>
    </citation>
    <scope>NUCLEOTIDE SEQUENCE [LARGE SCALE GENOMIC DNA]</scope>
</reference>
<proteinExistence type="predicted"/>
<keyword evidence="1" id="KW-0472">Membrane</keyword>
<organism evidence="2 3">
    <name type="scientific">Candidatus Daviesbacteria bacterium RIFCSPHIGHO2_01_FULL_40_11</name>
    <dbReference type="NCBI Taxonomy" id="1797762"/>
    <lineage>
        <taxon>Bacteria</taxon>
        <taxon>Candidatus Daviesiibacteriota</taxon>
    </lineage>
</organism>
<name>A0A1F5JG66_9BACT</name>
<accession>A0A1F5JG66</accession>
<dbReference type="Proteomes" id="UP000177555">
    <property type="component" value="Unassembled WGS sequence"/>
</dbReference>
<dbReference type="AlphaFoldDB" id="A0A1F5JG66"/>
<dbReference type="EMBL" id="MFCP01000035">
    <property type="protein sequence ID" value="OGE27602.1"/>
    <property type="molecule type" value="Genomic_DNA"/>
</dbReference>
<comment type="caution">
    <text evidence="2">The sequence shown here is derived from an EMBL/GenBank/DDBJ whole genome shotgun (WGS) entry which is preliminary data.</text>
</comment>
<dbReference type="PROSITE" id="PS51318">
    <property type="entry name" value="TAT"/>
    <property type="match status" value="1"/>
</dbReference>
<feature type="transmembrane region" description="Helical" evidence="1">
    <location>
        <begin position="12"/>
        <end position="34"/>
    </location>
</feature>
<gene>
    <name evidence="2" type="ORF">A2867_03800</name>
</gene>
<keyword evidence="1" id="KW-1133">Transmembrane helix</keyword>
<keyword evidence="1" id="KW-0812">Transmembrane</keyword>